<dbReference type="RefSeq" id="WP_176226059.1">
    <property type="nucleotide sequence ID" value="NZ_BLRV01000007.1"/>
</dbReference>
<name>A0A6V8NNK1_9ACTN</name>
<dbReference type="Proteomes" id="UP000580051">
    <property type="component" value="Unassembled WGS sequence"/>
</dbReference>
<dbReference type="InterPro" id="IPR044153">
    <property type="entry name" value="PIN_Pae0151-like"/>
</dbReference>
<evidence type="ECO:0000313" key="2">
    <source>
        <dbReference type="Proteomes" id="UP000580051"/>
    </source>
</evidence>
<comment type="caution">
    <text evidence="1">The sequence shown here is derived from an EMBL/GenBank/DDBJ whole genome shotgun (WGS) entry which is preliminary data.</text>
</comment>
<dbReference type="SUPFAM" id="SSF88723">
    <property type="entry name" value="PIN domain-like"/>
    <property type="match status" value="1"/>
</dbReference>
<sequence>MNGTHLLEEIELPLLVIDASVIVKWFKTENEGLLPEAQAIYDAHGETILATVPPLCLFELGNSLWKYQYFTAEQIEQKLMDLRELEPRVVDLNGEGIRTAARLCRSYTGVTYPIQKRIIAHLPHPYQRPMSTTVAWLQ</sequence>
<dbReference type="CDD" id="cd09873">
    <property type="entry name" value="PIN_Pae0151-like"/>
    <property type="match status" value="1"/>
</dbReference>
<reference evidence="1 2" key="1">
    <citation type="journal article" date="2020" name="Front. Microbiol.">
        <title>Single-cell genomics of novel Actinobacteria with the Wood-Ljungdahl pathway discovered in a serpentinizing system.</title>
        <authorList>
            <person name="Merino N."/>
            <person name="Kawai M."/>
            <person name="Boyd E.S."/>
            <person name="Colman D.R."/>
            <person name="McGlynn S.E."/>
            <person name="Nealson K.H."/>
            <person name="Kurokawa K."/>
            <person name="Hongoh Y."/>
        </authorList>
    </citation>
    <scope>NUCLEOTIDE SEQUENCE [LARGE SCALE GENOMIC DNA]</scope>
    <source>
        <strain evidence="1 2">S06</strain>
    </source>
</reference>
<dbReference type="EMBL" id="BLRV01000007">
    <property type="protein sequence ID" value="GFP20914.1"/>
    <property type="molecule type" value="Genomic_DNA"/>
</dbReference>
<dbReference type="InterPro" id="IPR029060">
    <property type="entry name" value="PIN-like_dom_sf"/>
</dbReference>
<dbReference type="Gene3D" id="3.40.50.1010">
    <property type="entry name" value="5'-nuclease"/>
    <property type="match status" value="1"/>
</dbReference>
<organism evidence="1 2">
    <name type="scientific">Candidatus Hakubella thermalkaliphila</name>
    <dbReference type="NCBI Taxonomy" id="2754717"/>
    <lineage>
        <taxon>Bacteria</taxon>
        <taxon>Bacillati</taxon>
        <taxon>Actinomycetota</taxon>
        <taxon>Actinomycetota incertae sedis</taxon>
        <taxon>Candidatus Hakubellales</taxon>
        <taxon>Candidatus Hakubellaceae</taxon>
        <taxon>Candidatus Hakubella</taxon>
    </lineage>
</organism>
<evidence type="ECO:0000313" key="1">
    <source>
        <dbReference type="EMBL" id="GFP20914.1"/>
    </source>
</evidence>
<proteinExistence type="predicted"/>
<dbReference type="AlphaFoldDB" id="A0A6V8NNK1"/>
<protein>
    <recommendedName>
        <fullName evidence="3">PIN domain-containing protein</fullName>
    </recommendedName>
</protein>
<evidence type="ECO:0008006" key="3">
    <source>
        <dbReference type="Google" id="ProtNLM"/>
    </source>
</evidence>
<accession>A0A6V8NNK1</accession>
<gene>
    <name evidence="1" type="ORF">HKBW3S06_00141</name>
</gene>